<dbReference type="Proteomes" id="UP001234989">
    <property type="component" value="Chromosome 2"/>
</dbReference>
<dbReference type="PANTHER" id="PTHR46148">
    <property type="entry name" value="CHROMO DOMAIN-CONTAINING PROTEIN"/>
    <property type="match status" value="1"/>
</dbReference>
<reference evidence="2" key="1">
    <citation type="submission" date="2023-08" db="EMBL/GenBank/DDBJ databases">
        <title>A de novo genome assembly of Solanum verrucosum Schlechtendal, a Mexican diploid species geographically isolated from the other diploid A-genome species in potato relatives.</title>
        <authorList>
            <person name="Hosaka K."/>
        </authorList>
    </citation>
    <scope>NUCLEOTIDE SEQUENCE</scope>
    <source>
        <tissue evidence="2">Young leaves</tissue>
    </source>
</reference>
<dbReference type="PANTHER" id="PTHR46148:SF57">
    <property type="entry name" value="OS12G0499874 PROTEIN"/>
    <property type="match status" value="1"/>
</dbReference>
<keyword evidence="3" id="KW-1185">Reference proteome</keyword>
<evidence type="ECO:0000313" key="3">
    <source>
        <dbReference type="Proteomes" id="UP001234989"/>
    </source>
</evidence>
<evidence type="ECO:0000259" key="1">
    <source>
        <dbReference type="Pfam" id="PF24626"/>
    </source>
</evidence>
<evidence type="ECO:0000313" key="2">
    <source>
        <dbReference type="EMBL" id="WMV14340.1"/>
    </source>
</evidence>
<protein>
    <recommendedName>
        <fullName evidence="1">Tf2-1-like SH3-like domain-containing protein</fullName>
    </recommendedName>
</protein>
<accession>A0AAF0Q3W0</accession>
<dbReference type="InterPro" id="IPR056924">
    <property type="entry name" value="SH3_Tf2-1"/>
</dbReference>
<organism evidence="2 3">
    <name type="scientific">Solanum verrucosum</name>
    <dbReference type="NCBI Taxonomy" id="315347"/>
    <lineage>
        <taxon>Eukaryota</taxon>
        <taxon>Viridiplantae</taxon>
        <taxon>Streptophyta</taxon>
        <taxon>Embryophyta</taxon>
        <taxon>Tracheophyta</taxon>
        <taxon>Spermatophyta</taxon>
        <taxon>Magnoliopsida</taxon>
        <taxon>eudicotyledons</taxon>
        <taxon>Gunneridae</taxon>
        <taxon>Pentapetalae</taxon>
        <taxon>asterids</taxon>
        <taxon>lamiids</taxon>
        <taxon>Solanales</taxon>
        <taxon>Solanaceae</taxon>
        <taxon>Solanoideae</taxon>
        <taxon>Solaneae</taxon>
        <taxon>Solanum</taxon>
    </lineage>
</organism>
<feature type="domain" description="Tf2-1-like SH3-like" evidence="1">
    <location>
        <begin position="6"/>
        <end position="56"/>
    </location>
</feature>
<proteinExistence type="predicted"/>
<name>A0AAF0Q3W0_SOLVR</name>
<gene>
    <name evidence="2" type="ORF">MTR67_007725</name>
</gene>
<dbReference type="Pfam" id="PF24626">
    <property type="entry name" value="SH3_Tf2-1"/>
    <property type="match status" value="1"/>
</dbReference>
<dbReference type="AlphaFoldDB" id="A0AAF0Q3W0"/>
<sequence length="88" mass="9768">MKGVMRIGKKGKLSPTYVGPYKILKRIGKVAYELELPTELAAVHPVFHILLLKKCVGDPASIVHLESVAVKDSLTYEEVPVEILDRQV</sequence>
<dbReference type="EMBL" id="CP133613">
    <property type="protein sequence ID" value="WMV14340.1"/>
    <property type="molecule type" value="Genomic_DNA"/>
</dbReference>